<keyword evidence="7" id="KW-1185">Reference proteome</keyword>
<dbReference type="InterPro" id="IPR051217">
    <property type="entry name" value="Insect_Cuticle_Struc_Prot"/>
</dbReference>
<evidence type="ECO:0000256" key="5">
    <source>
        <dbReference type="SAM" id="SignalP"/>
    </source>
</evidence>
<reference evidence="6" key="1">
    <citation type="submission" date="2021-09" db="EMBL/GenBank/DDBJ databases">
        <authorList>
            <person name="Martin H S."/>
        </authorList>
    </citation>
    <scope>NUCLEOTIDE SEQUENCE</scope>
</reference>
<evidence type="ECO:0000313" key="6">
    <source>
        <dbReference type="EMBL" id="CAG9572613.1"/>
    </source>
</evidence>
<evidence type="ECO:0000256" key="1">
    <source>
        <dbReference type="ARBA" id="ARBA00022460"/>
    </source>
</evidence>
<dbReference type="GO" id="GO:0005615">
    <property type="term" value="C:extracellular space"/>
    <property type="evidence" value="ECO:0007669"/>
    <property type="project" value="TreeGrafter"/>
</dbReference>
<protein>
    <submittedName>
        <fullName evidence="6">(African queen) hypothetical protein</fullName>
    </submittedName>
</protein>
<dbReference type="PROSITE" id="PS51155">
    <property type="entry name" value="CHIT_BIND_RR_2"/>
    <property type="match status" value="1"/>
</dbReference>
<feature type="compositionally biased region" description="Polar residues" evidence="4">
    <location>
        <begin position="126"/>
        <end position="136"/>
    </location>
</feature>
<dbReference type="GO" id="GO:0042302">
    <property type="term" value="F:structural constituent of cuticle"/>
    <property type="evidence" value="ECO:0007669"/>
    <property type="project" value="UniProtKB-UniRule"/>
</dbReference>
<evidence type="ECO:0000256" key="3">
    <source>
        <dbReference type="PROSITE-ProRule" id="PRU00497"/>
    </source>
</evidence>
<dbReference type="InterPro" id="IPR000618">
    <property type="entry name" value="Insect_cuticle"/>
</dbReference>
<dbReference type="Proteomes" id="UP000789524">
    <property type="component" value="Unassembled WGS sequence"/>
</dbReference>
<name>A0A8J2QY63_9NEOP</name>
<dbReference type="AlphaFoldDB" id="A0A8J2QY63"/>
<proteinExistence type="predicted"/>
<dbReference type="GO" id="GO:0031012">
    <property type="term" value="C:extracellular matrix"/>
    <property type="evidence" value="ECO:0007669"/>
    <property type="project" value="TreeGrafter"/>
</dbReference>
<feature type="signal peptide" evidence="5">
    <location>
        <begin position="1"/>
        <end position="23"/>
    </location>
</feature>
<feature type="region of interest" description="Disordered" evidence="4">
    <location>
        <begin position="577"/>
        <end position="596"/>
    </location>
</feature>
<sequence>MDHPNHLTLVVTILLLAFQLASCNKNARPVYEVINEQSRVDDRVRISSSPGLLPYGNPLAGNSIQNARLHASNQQAMFNAERIRQHKAQLQRQTNLPRIEDSYMKAYHESQESHQLALERQQATINDNPTTKTPVRSQHRQKQRVQINKRLHSTDPPKLMPKITNRGQSRLQNLPKRDTLTPGLDVTKITKEDAIANRNRNYRSYGPVDYQQYLEPQRYRTVYVTASENDQDVSLKDNINLLGHLNSKTPSKLYAETISSDSKYGYPKHYTQTQNLKSIQDIQVLNSLLTKNPVEQLTEFNALITSSAENDNKQPIDLYLYLKDPNTQALSQEQSKYAQNSNSYIIPSELKIKDHTPITEDVDDIGIPIEDQQYYSIQTIPTTKASEVTTTRNDYYKVEVASQTITGPRQEEYNPNDPTYQISHYGQTYGKNDVKNEQYLKINSQPTGVQHLSGDGTEVSAYGDDDVSIPKKLSISIHIRQKRSKLDTSPFLFTDEKTKSTATNCSDSPTSESLIRLNPLTKQRAGDFNVFLSPDFPVGEAADYNDDYDYQQLNSKRSKQKLESFYDDDYYDDFSSDYDNPRPYFPPQSEPKVYPSRTRNFRRSPISQLYGNPPATSYGVPIYGTSVFSTAQTFIPPKLEVPTLTNQFPNVIEPVYMLTQSQLKELVGHHNLNIEHLDVYQLLKENRAKKTPYYPRKYRKRNPFRHLRTQNRDWNYKKMCFLFYLDLQLLQKLKYAANYEFGYRVRDIDTANFYGHRESKNGLKTKGQYHVLLPDGRMQQVNYVAGPDGYHADITYDKPH</sequence>
<feature type="chain" id="PRO_5035234485" evidence="5">
    <location>
        <begin position="24"/>
        <end position="800"/>
    </location>
</feature>
<evidence type="ECO:0000256" key="2">
    <source>
        <dbReference type="ARBA" id="ARBA00022729"/>
    </source>
</evidence>
<keyword evidence="1 3" id="KW-0193">Cuticle</keyword>
<dbReference type="PANTHER" id="PTHR12236">
    <property type="entry name" value="STRUCTURAL CONTITUENT OF CUTICLE"/>
    <property type="match status" value="1"/>
</dbReference>
<evidence type="ECO:0000256" key="4">
    <source>
        <dbReference type="SAM" id="MobiDB-lite"/>
    </source>
</evidence>
<feature type="region of interest" description="Disordered" evidence="4">
    <location>
        <begin position="126"/>
        <end position="145"/>
    </location>
</feature>
<dbReference type="Pfam" id="PF00379">
    <property type="entry name" value="Chitin_bind_4"/>
    <property type="match status" value="1"/>
</dbReference>
<comment type="caution">
    <text evidence="6">The sequence shown here is derived from an EMBL/GenBank/DDBJ whole genome shotgun (WGS) entry which is preliminary data.</text>
</comment>
<organism evidence="6 7">
    <name type="scientific">Danaus chrysippus</name>
    <name type="common">African queen</name>
    <dbReference type="NCBI Taxonomy" id="151541"/>
    <lineage>
        <taxon>Eukaryota</taxon>
        <taxon>Metazoa</taxon>
        <taxon>Ecdysozoa</taxon>
        <taxon>Arthropoda</taxon>
        <taxon>Hexapoda</taxon>
        <taxon>Insecta</taxon>
        <taxon>Pterygota</taxon>
        <taxon>Neoptera</taxon>
        <taxon>Endopterygota</taxon>
        <taxon>Lepidoptera</taxon>
        <taxon>Glossata</taxon>
        <taxon>Ditrysia</taxon>
        <taxon>Papilionoidea</taxon>
        <taxon>Nymphalidae</taxon>
        <taxon>Danainae</taxon>
        <taxon>Danaini</taxon>
        <taxon>Danaina</taxon>
        <taxon>Danaus</taxon>
        <taxon>Anosia</taxon>
    </lineage>
</organism>
<evidence type="ECO:0000313" key="7">
    <source>
        <dbReference type="Proteomes" id="UP000789524"/>
    </source>
</evidence>
<dbReference type="OrthoDB" id="6595597at2759"/>
<dbReference type="PANTHER" id="PTHR12236:SF79">
    <property type="entry name" value="CUTICULAR PROTEIN 50CB-RELATED"/>
    <property type="match status" value="1"/>
</dbReference>
<gene>
    <name evidence="6" type="ORF">DCHRY22_LOCUS10139</name>
</gene>
<keyword evidence="2 5" id="KW-0732">Signal</keyword>
<dbReference type="EMBL" id="CAKASE010000068">
    <property type="protein sequence ID" value="CAG9572613.1"/>
    <property type="molecule type" value="Genomic_DNA"/>
</dbReference>
<accession>A0A8J2QY63</accession>
<dbReference type="InterPro" id="IPR031311">
    <property type="entry name" value="CHIT_BIND_RR_consensus"/>
</dbReference>
<dbReference type="PROSITE" id="PS00233">
    <property type="entry name" value="CHIT_BIND_RR_1"/>
    <property type="match status" value="1"/>
</dbReference>